<accession>A0ABQ9TN58</accession>
<sequence>MELSKQKPFSGGPGGLTPGKHLSNVKLLENSACALHRENTYLGQAVTCCGEEALRVAKAAFRRSWAYVQMHYGGMTFARSSERGDSSSQDIRAA</sequence>
<keyword evidence="3" id="KW-1185">Reference proteome</keyword>
<dbReference type="EMBL" id="JASSZA010000020">
    <property type="protein sequence ID" value="KAK2085945.1"/>
    <property type="molecule type" value="Genomic_DNA"/>
</dbReference>
<protein>
    <submittedName>
        <fullName evidence="2">Uncharacterized protein</fullName>
    </submittedName>
</protein>
<dbReference type="Proteomes" id="UP001266305">
    <property type="component" value="Unassembled WGS sequence"/>
</dbReference>
<evidence type="ECO:0000313" key="2">
    <source>
        <dbReference type="EMBL" id="KAK2085945.1"/>
    </source>
</evidence>
<reference evidence="2 3" key="1">
    <citation type="submission" date="2023-05" db="EMBL/GenBank/DDBJ databases">
        <title>B98-5 Cell Line De Novo Hybrid Assembly: An Optical Mapping Approach.</title>
        <authorList>
            <person name="Kananen K."/>
            <person name="Auerbach J.A."/>
            <person name="Kautto E."/>
            <person name="Blachly J.S."/>
        </authorList>
    </citation>
    <scope>NUCLEOTIDE SEQUENCE [LARGE SCALE GENOMIC DNA]</scope>
    <source>
        <strain evidence="2">B95-8</strain>
        <tissue evidence="2">Cell line</tissue>
    </source>
</reference>
<evidence type="ECO:0000256" key="1">
    <source>
        <dbReference type="SAM" id="MobiDB-lite"/>
    </source>
</evidence>
<gene>
    <name evidence="2" type="ORF">P7K49_035370</name>
</gene>
<comment type="caution">
    <text evidence="2">The sequence shown here is derived from an EMBL/GenBank/DDBJ whole genome shotgun (WGS) entry which is preliminary data.</text>
</comment>
<organism evidence="2 3">
    <name type="scientific">Saguinus oedipus</name>
    <name type="common">Cotton-top tamarin</name>
    <name type="synonym">Oedipomidas oedipus</name>
    <dbReference type="NCBI Taxonomy" id="9490"/>
    <lineage>
        <taxon>Eukaryota</taxon>
        <taxon>Metazoa</taxon>
        <taxon>Chordata</taxon>
        <taxon>Craniata</taxon>
        <taxon>Vertebrata</taxon>
        <taxon>Euteleostomi</taxon>
        <taxon>Mammalia</taxon>
        <taxon>Eutheria</taxon>
        <taxon>Euarchontoglires</taxon>
        <taxon>Primates</taxon>
        <taxon>Haplorrhini</taxon>
        <taxon>Platyrrhini</taxon>
        <taxon>Cebidae</taxon>
        <taxon>Callitrichinae</taxon>
        <taxon>Saguinus</taxon>
    </lineage>
</organism>
<proteinExistence type="predicted"/>
<feature type="region of interest" description="Disordered" evidence="1">
    <location>
        <begin position="1"/>
        <end position="20"/>
    </location>
</feature>
<evidence type="ECO:0000313" key="3">
    <source>
        <dbReference type="Proteomes" id="UP001266305"/>
    </source>
</evidence>
<name>A0ABQ9TN58_SAGOE</name>